<comment type="caution">
    <text evidence="1">The sequence shown here is derived from an EMBL/GenBank/DDBJ whole genome shotgun (WGS) entry which is preliminary data.</text>
</comment>
<keyword evidence="2" id="KW-1185">Reference proteome</keyword>
<proteinExistence type="predicted"/>
<protein>
    <submittedName>
        <fullName evidence="1">Uncharacterized protein</fullName>
    </submittedName>
</protein>
<dbReference type="Proteomes" id="UP001159363">
    <property type="component" value="Chromosome 2"/>
</dbReference>
<name>A0ABQ9I860_9NEOP</name>
<gene>
    <name evidence="1" type="ORF">PR048_005441</name>
</gene>
<sequence>MRVPVFPQPYLLFWEKVTVNKAKDLEKRKRKCISITHSIITAVPPQSFMSPILISRGLLLYRKYGSKNLINILSSLGFYSSYYEVQLLEMSTILHTHPNMNGSFSQFMLDNADFNVCTIDGLNFLHAMGGIRYITPKCSDLGVLEQEMAQPKPYDILLMSANLLSIPEVAKLKAFLYFITKYMYSEKTKVVPLPFINSPASDYDTIYTAFNQKSQIVRFDQPLYIKGKEKIAADPPDSPLSKCVVRLGGFHLLMSFLGIEA</sequence>
<evidence type="ECO:0000313" key="1">
    <source>
        <dbReference type="EMBL" id="KAJ8892860.1"/>
    </source>
</evidence>
<accession>A0ABQ9I860</accession>
<evidence type="ECO:0000313" key="2">
    <source>
        <dbReference type="Proteomes" id="UP001159363"/>
    </source>
</evidence>
<organism evidence="1 2">
    <name type="scientific">Dryococelus australis</name>
    <dbReference type="NCBI Taxonomy" id="614101"/>
    <lineage>
        <taxon>Eukaryota</taxon>
        <taxon>Metazoa</taxon>
        <taxon>Ecdysozoa</taxon>
        <taxon>Arthropoda</taxon>
        <taxon>Hexapoda</taxon>
        <taxon>Insecta</taxon>
        <taxon>Pterygota</taxon>
        <taxon>Neoptera</taxon>
        <taxon>Polyneoptera</taxon>
        <taxon>Phasmatodea</taxon>
        <taxon>Verophasmatodea</taxon>
        <taxon>Anareolatae</taxon>
        <taxon>Phasmatidae</taxon>
        <taxon>Eurycanthinae</taxon>
        <taxon>Dryococelus</taxon>
    </lineage>
</organism>
<reference evidence="1 2" key="1">
    <citation type="submission" date="2023-02" db="EMBL/GenBank/DDBJ databases">
        <title>LHISI_Scaffold_Assembly.</title>
        <authorList>
            <person name="Stuart O.P."/>
            <person name="Cleave R."/>
            <person name="Magrath M.J.L."/>
            <person name="Mikheyev A.S."/>
        </authorList>
    </citation>
    <scope>NUCLEOTIDE SEQUENCE [LARGE SCALE GENOMIC DNA]</scope>
    <source>
        <strain evidence="1">Daus_M_001</strain>
        <tissue evidence="1">Leg muscle</tissue>
    </source>
</reference>
<dbReference type="EMBL" id="JARBHB010000002">
    <property type="protein sequence ID" value="KAJ8892860.1"/>
    <property type="molecule type" value="Genomic_DNA"/>
</dbReference>